<dbReference type="EMBL" id="CAJEWN010000108">
    <property type="protein sequence ID" value="CAD2165143.1"/>
    <property type="molecule type" value="Genomic_DNA"/>
</dbReference>
<evidence type="ECO:0000313" key="2">
    <source>
        <dbReference type="EMBL" id="CAD2165143.1"/>
    </source>
</evidence>
<name>A0A6V7UTA1_MELEN</name>
<keyword evidence="1" id="KW-0472">Membrane</keyword>
<proteinExistence type="predicted"/>
<dbReference type="AlphaFoldDB" id="A0A6V7UTA1"/>
<keyword evidence="1" id="KW-0812">Transmembrane</keyword>
<accession>A0A6V7UTA1</accession>
<protein>
    <submittedName>
        <fullName evidence="2">Uncharacterized protein</fullName>
    </submittedName>
</protein>
<reference evidence="2 3" key="1">
    <citation type="submission" date="2020-08" db="EMBL/GenBank/DDBJ databases">
        <authorList>
            <person name="Koutsovoulos G."/>
            <person name="Danchin GJ E."/>
        </authorList>
    </citation>
    <scope>NUCLEOTIDE SEQUENCE [LARGE SCALE GENOMIC DNA]</scope>
</reference>
<dbReference type="Proteomes" id="UP000580250">
    <property type="component" value="Unassembled WGS sequence"/>
</dbReference>
<evidence type="ECO:0000256" key="1">
    <source>
        <dbReference type="SAM" id="Phobius"/>
    </source>
</evidence>
<sequence length="52" mass="6225">MYYIGFRDNKFGSLNSNRKTTAGFIWRIFTYFQTVMFIYPLSETLSTHFLIS</sequence>
<comment type="caution">
    <text evidence="2">The sequence shown here is derived from an EMBL/GenBank/DDBJ whole genome shotgun (WGS) entry which is preliminary data.</text>
</comment>
<evidence type="ECO:0000313" key="3">
    <source>
        <dbReference type="Proteomes" id="UP000580250"/>
    </source>
</evidence>
<feature type="transmembrane region" description="Helical" evidence="1">
    <location>
        <begin position="21"/>
        <end position="42"/>
    </location>
</feature>
<keyword evidence="1" id="KW-1133">Transmembrane helix</keyword>
<organism evidence="2 3">
    <name type="scientific">Meloidogyne enterolobii</name>
    <name type="common">Root-knot nematode worm</name>
    <name type="synonym">Meloidogyne mayaguensis</name>
    <dbReference type="NCBI Taxonomy" id="390850"/>
    <lineage>
        <taxon>Eukaryota</taxon>
        <taxon>Metazoa</taxon>
        <taxon>Ecdysozoa</taxon>
        <taxon>Nematoda</taxon>
        <taxon>Chromadorea</taxon>
        <taxon>Rhabditida</taxon>
        <taxon>Tylenchina</taxon>
        <taxon>Tylenchomorpha</taxon>
        <taxon>Tylenchoidea</taxon>
        <taxon>Meloidogynidae</taxon>
        <taxon>Meloidogyninae</taxon>
        <taxon>Meloidogyne</taxon>
    </lineage>
</organism>
<gene>
    <name evidence="2" type="ORF">MENT_LOCUS16991</name>
</gene>